<reference evidence="4" key="1">
    <citation type="submission" date="2021-01" db="EMBL/GenBank/DDBJ databases">
        <authorList>
            <person name="Corre E."/>
            <person name="Pelletier E."/>
            <person name="Niang G."/>
            <person name="Scheremetjew M."/>
            <person name="Finn R."/>
            <person name="Kale V."/>
            <person name="Holt S."/>
            <person name="Cochrane G."/>
            <person name="Meng A."/>
            <person name="Brown T."/>
            <person name="Cohen L."/>
        </authorList>
    </citation>
    <scope>NUCLEOTIDE SEQUENCE</scope>
</reference>
<dbReference type="InterPro" id="IPR036291">
    <property type="entry name" value="NAD(P)-bd_dom_sf"/>
</dbReference>
<feature type="signal peptide" evidence="2">
    <location>
        <begin position="1"/>
        <end position="16"/>
    </location>
</feature>
<dbReference type="InterPro" id="IPR020843">
    <property type="entry name" value="ER"/>
</dbReference>
<accession>A0A7S1AHD4</accession>
<dbReference type="InterPro" id="IPR002364">
    <property type="entry name" value="Quin_OxRdtase/zeta-crystal_CS"/>
</dbReference>
<dbReference type="SUPFAM" id="SSF50129">
    <property type="entry name" value="GroES-like"/>
    <property type="match status" value="1"/>
</dbReference>
<dbReference type="CDD" id="cd05289">
    <property type="entry name" value="MDR_like_2"/>
    <property type="match status" value="1"/>
</dbReference>
<dbReference type="AlphaFoldDB" id="A0A7S1AHD4"/>
<dbReference type="Gene3D" id="3.90.180.10">
    <property type="entry name" value="Medium-chain alcohol dehydrogenases, catalytic domain"/>
    <property type="match status" value="1"/>
</dbReference>
<protein>
    <recommendedName>
        <fullName evidence="3">Enoyl reductase (ER) domain-containing protein</fullName>
    </recommendedName>
</protein>
<dbReference type="InterPro" id="IPR050700">
    <property type="entry name" value="YIM1/Zinc_Alcohol_DH_Fams"/>
</dbReference>
<dbReference type="InterPro" id="IPR011032">
    <property type="entry name" value="GroES-like_sf"/>
</dbReference>
<dbReference type="PANTHER" id="PTHR11695">
    <property type="entry name" value="ALCOHOL DEHYDROGENASE RELATED"/>
    <property type="match status" value="1"/>
</dbReference>
<gene>
    <name evidence="4" type="ORF">NSCI0253_LOCUS28628</name>
</gene>
<evidence type="ECO:0000256" key="2">
    <source>
        <dbReference type="SAM" id="SignalP"/>
    </source>
</evidence>
<name>A0A7S1AHD4_NOCSC</name>
<proteinExistence type="predicted"/>
<dbReference type="Pfam" id="PF13602">
    <property type="entry name" value="ADH_zinc_N_2"/>
    <property type="match status" value="1"/>
</dbReference>
<dbReference type="GO" id="GO:0016491">
    <property type="term" value="F:oxidoreductase activity"/>
    <property type="evidence" value="ECO:0007669"/>
    <property type="project" value="UniProtKB-KW"/>
</dbReference>
<dbReference type="SUPFAM" id="SSF51735">
    <property type="entry name" value="NAD(P)-binding Rossmann-fold domains"/>
    <property type="match status" value="1"/>
</dbReference>
<evidence type="ECO:0000313" key="4">
    <source>
        <dbReference type="EMBL" id="CAD8854277.1"/>
    </source>
</evidence>
<keyword evidence="2" id="KW-0732">Signal</keyword>
<dbReference type="Gene3D" id="3.40.50.720">
    <property type="entry name" value="NAD(P)-binding Rossmann-like Domain"/>
    <property type="match status" value="1"/>
</dbReference>
<feature type="chain" id="PRO_5031335499" description="Enoyl reductase (ER) domain-containing protein" evidence="2">
    <location>
        <begin position="17"/>
        <end position="354"/>
    </location>
</feature>
<dbReference type="PROSITE" id="PS01162">
    <property type="entry name" value="QOR_ZETA_CRYSTAL"/>
    <property type="match status" value="1"/>
</dbReference>
<feature type="domain" description="Enoyl reductase (ER)" evidence="3">
    <location>
        <begin position="34"/>
        <end position="345"/>
    </location>
</feature>
<dbReference type="PANTHER" id="PTHR11695:SF294">
    <property type="entry name" value="RETICULON-4-INTERACTING PROTEIN 1, MITOCHONDRIAL"/>
    <property type="match status" value="1"/>
</dbReference>
<dbReference type="GO" id="GO:0008270">
    <property type="term" value="F:zinc ion binding"/>
    <property type="evidence" value="ECO:0007669"/>
    <property type="project" value="InterPro"/>
</dbReference>
<organism evidence="4">
    <name type="scientific">Noctiluca scintillans</name>
    <name type="common">Sea sparkle</name>
    <name type="synonym">Red tide dinoflagellate</name>
    <dbReference type="NCBI Taxonomy" id="2966"/>
    <lineage>
        <taxon>Eukaryota</taxon>
        <taxon>Sar</taxon>
        <taxon>Alveolata</taxon>
        <taxon>Dinophyceae</taxon>
        <taxon>Noctilucales</taxon>
        <taxon>Noctilucaceae</taxon>
        <taxon>Noctiluca</taxon>
    </lineage>
</organism>
<evidence type="ECO:0000259" key="3">
    <source>
        <dbReference type="SMART" id="SM00829"/>
    </source>
</evidence>
<dbReference type="Pfam" id="PF08240">
    <property type="entry name" value="ADH_N"/>
    <property type="match status" value="1"/>
</dbReference>
<dbReference type="EMBL" id="HBFQ01040367">
    <property type="protein sequence ID" value="CAD8854277.1"/>
    <property type="molecule type" value="Transcribed_RNA"/>
</dbReference>
<sequence>MRCLSVALLFPATCHALVLDTMRAWHLESYPSDGDRHGVSFSTNYSVPTPGAGEVLLQVRAASVNPIDYKVVMPQLAYLFPLQFPAVMGFEGAGTVVAVGPDTSGRLRVGDEVWGLSESSNLGTYADFHSVPENAYFVRPTSISAEEAATIPLVGLTSLQALTRMEHIQPLFGKTVLILGGSGGVGSMALQLAKNVFKAGKVITTTSSAHLDFVKGCGADDAIDYHVSNWWDVLENGTVHAIFDTVGQIGTGPRATAKLAKDGVFLTIAHRGLSVGLDPNPQSNVAQIYEQLDHSRAETGLALLREYIDNQNLVRPVVQETYALEDLMTAWDVSAEGHVQGKLAISHTIPSIFS</sequence>
<evidence type="ECO:0000256" key="1">
    <source>
        <dbReference type="ARBA" id="ARBA00023002"/>
    </source>
</evidence>
<dbReference type="SMART" id="SM00829">
    <property type="entry name" value="PKS_ER"/>
    <property type="match status" value="1"/>
</dbReference>
<dbReference type="InterPro" id="IPR013154">
    <property type="entry name" value="ADH-like_N"/>
</dbReference>
<keyword evidence="1" id="KW-0560">Oxidoreductase</keyword>